<dbReference type="EMBL" id="GGEC01065342">
    <property type="protein sequence ID" value="MBX45826.1"/>
    <property type="molecule type" value="Transcribed_RNA"/>
</dbReference>
<dbReference type="AlphaFoldDB" id="A0A2P2NTK3"/>
<organism evidence="1">
    <name type="scientific">Rhizophora mucronata</name>
    <name type="common">Asiatic mangrove</name>
    <dbReference type="NCBI Taxonomy" id="61149"/>
    <lineage>
        <taxon>Eukaryota</taxon>
        <taxon>Viridiplantae</taxon>
        <taxon>Streptophyta</taxon>
        <taxon>Embryophyta</taxon>
        <taxon>Tracheophyta</taxon>
        <taxon>Spermatophyta</taxon>
        <taxon>Magnoliopsida</taxon>
        <taxon>eudicotyledons</taxon>
        <taxon>Gunneridae</taxon>
        <taxon>Pentapetalae</taxon>
        <taxon>rosids</taxon>
        <taxon>fabids</taxon>
        <taxon>Malpighiales</taxon>
        <taxon>Rhizophoraceae</taxon>
        <taxon>Rhizophora</taxon>
    </lineage>
</organism>
<protein>
    <submittedName>
        <fullName evidence="1">Uncharacterized protein</fullName>
    </submittedName>
</protein>
<accession>A0A2P2NTK3</accession>
<evidence type="ECO:0000313" key="1">
    <source>
        <dbReference type="EMBL" id="MBX45826.1"/>
    </source>
</evidence>
<sequence length="74" mass="8236">MEFFKALGEGLLLKDKFISGFLLNPRAIANYRHEKAFGVDHNFKGERETKGGLFSVGRGKGGIASQFIERNFGD</sequence>
<proteinExistence type="predicted"/>
<name>A0A2P2NTK3_RHIMU</name>
<reference evidence="1" key="1">
    <citation type="submission" date="2018-02" db="EMBL/GenBank/DDBJ databases">
        <title>Rhizophora mucronata_Transcriptome.</title>
        <authorList>
            <person name="Meera S.P."/>
            <person name="Sreeshan A."/>
            <person name="Augustine A."/>
        </authorList>
    </citation>
    <scope>NUCLEOTIDE SEQUENCE</scope>
    <source>
        <tissue evidence="1">Leaf</tissue>
    </source>
</reference>